<dbReference type="InterPro" id="IPR036513">
    <property type="entry name" value="STAS_dom_sf"/>
</dbReference>
<dbReference type="InterPro" id="IPR038396">
    <property type="entry name" value="SpoIIAA-like_sf"/>
</dbReference>
<gene>
    <name evidence="1" type="ORF">OU421_02480</name>
</gene>
<name>A0A9X9S6G0_METOG</name>
<keyword evidence="2" id="KW-1185">Reference proteome</keyword>
<dbReference type="Proteomes" id="UP001163096">
    <property type="component" value="Chromosome"/>
</dbReference>
<organism evidence="1 2">
    <name type="scientific">Methanogenium organophilum</name>
    <dbReference type="NCBI Taxonomy" id="2199"/>
    <lineage>
        <taxon>Archaea</taxon>
        <taxon>Methanobacteriati</taxon>
        <taxon>Methanobacteriota</taxon>
        <taxon>Stenosarchaea group</taxon>
        <taxon>Methanomicrobia</taxon>
        <taxon>Methanomicrobiales</taxon>
        <taxon>Methanomicrobiaceae</taxon>
        <taxon>Methanogenium</taxon>
    </lineage>
</organism>
<evidence type="ECO:0000313" key="2">
    <source>
        <dbReference type="Proteomes" id="UP001163096"/>
    </source>
</evidence>
<evidence type="ECO:0000313" key="1">
    <source>
        <dbReference type="EMBL" id="WAI01760.1"/>
    </source>
</evidence>
<dbReference type="RefSeq" id="WP_268187026.1">
    <property type="nucleotide sequence ID" value="NZ_CP113361.1"/>
</dbReference>
<dbReference type="GeneID" id="76833932"/>
<dbReference type="InterPro" id="IPR021866">
    <property type="entry name" value="SpoIIAA-like"/>
</dbReference>
<reference evidence="1" key="1">
    <citation type="submission" date="2022-11" db="EMBL/GenBank/DDBJ databases">
        <title>Complete genome sequence of Methanogenium organophilum DSM 3596.</title>
        <authorList>
            <person name="Chen S.-C."/>
            <person name="Lai S.-J."/>
            <person name="You Y.-T."/>
        </authorList>
    </citation>
    <scope>NUCLEOTIDE SEQUENCE</scope>
    <source>
        <strain evidence="1">DSM 3596</strain>
    </source>
</reference>
<dbReference type="SUPFAM" id="SSF52091">
    <property type="entry name" value="SpoIIaa-like"/>
    <property type="match status" value="1"/>
</dbReference>
<dbReference type="EMBL" id="CP113361">
    <property type="protein sequence ID" value="WAI01760.1"/>
    <property type="molecule type" value="Genomic_DNA"/>
</dbReference>
<dbReference type="AlphaFoldDB" id="A0A9X9S6G0"/>
<dbReference type="Gene3D" id="3.40.50.10600">
    <property type="entry name" value="SpoIIaa-like domains"/>
    <property type="match status" value="1"/>
</dbReference>
<sequence>MIERLPESHGPILGFRFIGEITDEDYMEDFLPALRRTIKNFGLIRLFIDISDLQSEDMGAMDDDVREDSRLLYVEREAIIGDRDWERRLTYVDHFFIFPNTDVRFFPFCRQDEAWNWVSEGVEQLPVMRAASH</sequence>
<dbReference type="KEGG" id="mou:OU421_02480"/>
<dbReference type="Pfam" id="PF11964">
    <property type="entry name" value="SpoIIAA-like"/>
    <property type="match status" value="1"/>
</dbReference>
<proteinExistence type="predicted"/>
<accession>A0A9X9S6G0</accession>
<protein>
    <submittedName>
        <fullName evidence="1">STAS/SEC14 domain-containing protein</fullName>
    </submittedName>
</protein>